<feature type="transmembrane region" description="Helical" evidence="8">
    <location>
        <begin position="138"/>
        <end position="159"/>
    </location>
</feature>
<dbReference type="PROSITE" id="PS50850">
    <property type="entry name" value="MFS"/>
    <property type="match status" value="1"/>
</dbReference>
<feature type="transmembrane region" description="Helical" evidence="8">
    <location>
        <begin position="309"/>
        <end position="329"/>
    </location>
</feature>
<gene>
    <name evidence="10" type="ORF">BSK56_17390</name>
</gene>
<feature type="transmembrane region" description="Helical" evidence="8">
    <location>
        <begin position="217"/>
        <end position="239"/>
    </location>
</feature>
<dbReference type="EMBL" id="MPTB01000022">
    <property type="protein sequence ID" value="OMD46015.1"/>
    <property type="molecule type" value="Genomic_DNA"/>
</dbReference>
<feature type="transmembrane region" description="Helical" evidence="8">
    <location>
        <begin position="12"/>
        <end position="31"/>
    </location>
</feature>
<keyword evidence="6 8" id="KW-1133">Transmembrane helix</keyword>
<dbReference type="Pfam" id="PF07690">
    <property type="entry name" value="MFS_1"/>
    <property type="match status" value="1"/>
</dbReference>
<evidence type="ECO:0000313" key="10">
    <source>
        <dbReference type="EMBL" id="OMD46015.1"/>
    </source>
</evidence>
<keyword evidence="3" id="KW-0813">Transport</keyword>
<reference evidence="10 11" key="1">
    <citation type="submission" date="2016-10" db="EMBL/GenBank/DDBJ databases">
        <title>Paenibacillus species isolates.</title>
        <authorList>
            <person name="Beno S.M."/>
        </authorList>
    </citation>
    <scope>NUCLEOTIDE SEQUENCE [LARGE SCALE GENOMIC DNA]</scope>
    <source>
        <strain evidence="10 11">FSL H7-0744</strain>
    </source>
</reference>
<evidence type="ECO:0000256" key="2">
    <source>
        <dbReference type="ARBA" id="ARBA00008335"/>
    </source>
</evidence>
<proteinExistence type="inferred from homology"/>
<feature type="transmembrane region" description="Helical" evidence="8">
    <location>
        <begin position="78"/>
        <end position="96"/>
    </location>
</feature>
<evidence type="ECO:0000256" key="3">
    <source>
        <dbReference type="ARBA" id="ARBA00022448"/>
    </source>
</evidence>
<dbReference type="PANTHER" id="PTHR43271:SF1">
    <property type="entry name" value="INNER MEMBRANE TRANSPORT PROTEIN YNFM"/>
    <property type="match status" value="1"/>
</dbReference>
<feature type="transmembrane region" description="Helical" evidence="8">
    <location>
        <begin position="102"/>
        <end position="126"/>
    </location>
</feature>
<evidence type="ECO:0000256" key="4">
    <source>
        <dbReference type="ARBA" id="ARBA00022475"/>
    </source>
</evidence>
<evidence type="ECO:0000256" key="5">
    <source>
        <dbReference type="ARBA" id="ARBA00022692"/>
    </source>
</evidence>
<dbReference type="RefSeq" id="WP_076111871.1">
    <property type="nucleotide sequence ID" value="NZ_MPTB01000022.1"/>
</dbReference>
<feature type="domain" description="Major facilitator superfamily (MFS) profile" evidence="9">
    <location>
        <begin position="13"/>
        <end position="392"/>
    </location>
</feature>
<dbReference type="InterPro" id="IPR011701">
    <property type="entry name" value="MFS"/>
</dbReference>
<comment type="caution">
    <text evidence="10">The sequence shown here is derived from an EMBL/GenBank/DDBJ whole genome shotgun (WGS) entry which is preliminary data.</text>
</comment>
<comment type="similarity">
    <text evidence="2">Belongs to the major facilitator superfamily.</text>
</comment>
<evidence type="ECO:0000256" key="6">
    <source>
        <dbReference type="ARBA" id="ARBA00022989"/>
    </source>
</evidence>
<protein>
    <recommendedName>
        <fullName evidence="9">Major facilitator superfamily (MFS) profile domain-containing protein</fullName>
    </recommendedName>
</protein>
<evidence type="ECO:0000259" key="9">
    <source>
        <dbReference type="PROSITE" id="PS50850"/>
    </source>
</evidence>
<organism evidence="10 11">
    <name type="scientific">Paenibacillus borealis</name>
    <dbReference type="NCBI Taxonomy" id="160799"/>
    <lineage>
        <taxon>Bacteria</taxon>
        <taxon>Bacillati</taxon>
        <taxon>Bacillota</taxon>
        <taxon>Bacilli</taxon>
        <taxon>Bacillales</taxon>
        <taxon>Paenibacillaceae</taxon>
        <taxon>Paenibacillus</taxon>
    </lineage>
</organism>
<keyword evidence="7 8" id="KW-0472">Membrane</keyword>
<dbReference type="Gene3D" id="1.20.1250.20">
    <property type="entry name" value="MFS general substrate transporter like domains"/>
    <property type="match status" value="1"/>
</dbReference>
<feature type="transmembrane region" description="Helical" evidence="8">
    <location>
        <begin position="366"/>
        <end position="388"/>
    </location>
</feature>
<sequence>MKIQQGSKSFRNISLALFAGGFVTFALLYTLQPLMPEITEAFGITPTEASLTLSVTTLSMALTMLFIGSVSDAVGRRAIMTASLVATSVIAVISAFSPLFPVLLLLRILQGIALAGLPAIAMTYLVEEIEPLSLGYAMGLYISGNSIGGMGGRIISGLLTDWFDWRAAVGVIGVLGLAAALIFWMVIPPSRHFVKQTGKLGQVIPLLWSQCRNPRLLCLYGLGFLLMGSFVTLFNYIGFELTGEPYNLSQSLAGSIFVVYLMGTFSSTWMGRLADRYGCTGVIRLALAIILTGALCTLHPYLWVKIIGLALFAFGFFGGHSIASSWVGLVADEHKSQANALYLFFYYIGSSVSGTGGGVLYSHFGWFGIIGMIAAYVAISLMLCGFLVHKSGGGTQKL</sequence>
<evidence type="ECO:0000256" key="7">
    <source>
        <dbReference type="ARBA" id="ARBA00023136"/>
    </source>
</evidence>
<feature type="transmembrane region" description="Helical" evidence="8">
    <location>
        <begin position="282"/>
        <end position="303"/>
    </location>
</feature>
<evidence type="ECO:0000256" key="1">
    <source>
        <dbReference type="ARBA" id="ARBA00004651"/>
    </source>
</evidence>
<dbReference type="CDD" id="cd17324">
    <property type="entry name" value="MFS_NepI_like"/>
    <property type="match status" value="1"/>
</dbReference>
<accession>A0ABX3H6E9</accession>
<name>A0ABX3H6E9_PAEBO</name>
<keyword evidence="11" id="KW-1185">Reference proteome</keyword>
<dbReference type="PANTHER" id="PTHR43271">
    <property type="entry name" value="BLL2771 PROTEIN"/>
    <property type="match status" value="1"/>
</dbReference>
<keyword evidence="5 8" id="KW-0812">Transmembrane</keyword>
<dbReference type="InterPro" id="IPR036259">
    <property type="entry name" value="MFS_trans_sf"/>
</dbReference>
<dbReference type="SUPFAM" id="SSF103473">
    <property type="entry name" value="MFS general substrate transporter"/>
    <property type="match status" value="1"/>
</dbReference>
<evidence type="ECO:0000256" key="8">
    <source>
        <dbReference type="SAM" id="Phobius"/>
    </source>
</evidence>
<comment type="subcellular location">
    <subcellularLocation>
        <location evidence="1">Cell membrane</location>
        <topology evidence="1">Multi-pass membrane protein</topology>
    </subcellularLocation>
</comment>
<feature type="transmembrane region" description="Helical" evidence="8">
    <location>
        <begin position="51"/>
        <end position="71"/>
    </location>
</feature>
<dbReference type="Proteomes" id="UP000187412">
    <property type="component" value="Unassembled WGS sequence"/>
</dbReference>
<feature type="transmembrane region" description="Helical" evidence="8">
    <location>
        <begin position="165"/>
        <end position="187"/>
    </location>
</feature>
<keyword evidence="4" id="KW-1003">Cell membrane</keyword>
<feature type="transmembrane region" description="Helical" evidence="8">
    <location>
        <begin position="251"/>
        <end position="270"/>
    </location>
</feature>
<evidence type="ECO:0000313" key="11">
    <source>
        <dbReference type="Proteomes" id="UP000187412"/>
    </source>
</evidence>
<feature type="transmembrane region" description="Helical" evidence="8">
    <location>
        <begin position="341"/>
        <end position="360"/>
    </location>
</feature>
<dbReference type="InterPro" id="IPR020846">
    <property type="entry name" value="MFS_dom"/>
</dbReference>